<feature type="coiled-coil region" evidence="12">
    <location>
        <begin position="395"/>
        <end position="458"/>
    </location>
</feature>
<evidence type="ECO:0000256" key="10">
    <source>
        <dbReference type="ARBA" id="ARBA00023065"/>
    </source>
</evidence>
<dbReference type="Proteomes" id="UP001497525">
    <property type="component" value="Unassembled WGS sequence"/>
</dbReference>
<dbReference type="InterPro" id="IPR057835">
    <property type="entry name" value="EF-hand_STIM1/2"/>
</dbReference>
<keyword evidence="7" id="KW-0106">Calcium</keyword>
<keyword evidence="9 12" id="KW-0175">Coiled coil</keyword>
<evidence type="ECO:0000256" key="2">
    <source>
        <dbReference type="ARBA" id="ARBA00022448"/>
    </source>
</evidence>
<dbReference type="EMBL" id="CAXLJL010000157">
    <property type="protein sequence ID" value="CAL5133672.1"/>
    <property type="molecule type" value="Genomic_DNA"/>
</dbReference>
<evidence type="ECO:0000259" key="15">
    <source>
        <dbReference type="PROSITE" id="PS50105"/>
    </source>
</evidence>
<evidence type="ECO:0000256" key="5">
    <source>
        <dbReference type="ARBA" id="ARBA00022723"/>
    </source>
</evidence>
<proteinExistence type="predicted"/>
<sequence length="602" mass="68030">MLFVRGCLLLSVLFFGRIYPKYLAGSGVIISAAAEICELTDDLSSCYKKFMSFEALGQIHKYLDDDKNGEVDSKETEKFVREEYSLSERSKKPRLLSDDDPLVSLDDLWAMWRKNPAFNWDAKQTLRWLSENVELPQYEDMFTRHAVDGKSLPLLAMQNMSYLTNVLLIRNPIHKRKLMLKALDAILFGPPPKKVLISTQASVVTASLGFFTVAVIGFTHWMCHSSSDDKRGSSSNTDTLTGAEQALKQLQQNLEELERIRCSLNNSEVIAQLSNSNNLSDPKQSVHRNGDTSASSNPSSIDQQSVEQRKITSSAQSFGEKFSRIPSGTQLYDHVDWDSGPVFVSSDLTRESSVWNLSEVEEHFPSRRLIQTDSAGWTVSAELRLWLQLTYALEVQEYKKRKTDAEAQLNITRQACKRLHKKRYNILGSVRLIHSDSLDELEQRLLDARMVLEHLQEELRERSIRWARIESLVGSQLRSNLDVTKLRHLLSLSTFSSKTQSSSLPVASSLTSKDLPSISDHYRQSSGEFTHPITIPSDDSGGSSHSVEFDDQFHLKDPDSNAPRAPAAAKLNIPRNYSFVRPFANLWRHKAGVRLHGVGKKP</sequence>
<organism evidence="16 17">
    <name type="scientific">Calicophoron daubneyi</name>
    <name type="common">Rumen fluke</name>
    <name type="synonym">Paramphistomum daubneyi</name>
    <dbReference type="NCBI Taxonomy" id="300641"/>
    <lineage>
        <taxon>Eukaryota</taxon>
        <taxon>Metazoa</taxon>
        <taxon>Spiralia</taxon>
        <taxon>Lophotrochozoa</taxon>
        <taxon>Platyhelminthes</taxon>
        <taxon>Trematoda</taxon>
        <taxon>Digenea</taxon>
        <taxon>Plagiorchiida</taxon>
        <taxon>Pronocephalata</taxon>
        <taxon>Paramphistomoidea</taxon>
        <taxon>Paramphistomidae</taxon>
        <taxon>Calicophoron</taxon>
    </lineage>
</organism>
<feature type="chain" id="PRO_5043752312" description="SAM domain-containing protein" evidence="14">
    <location>
        <begin position="25"/>
        <end position="602"/>
    </location>
</feature>
<keyword evidence="10" id="KW-0406">Ion transport</keyword>
<dbReference type="Pfam" id="PF25578">
    <property type="entry name" value="EF-hand_STIM1"/>
    <property type="match status" value="1"/>
</dbReference>
<dbReference type="Gene3D" id="1.10.238.180">
    <property type="match status" value="1"/>
</dbReference>
<dbReference type="GO" id="GO:0002115">
    <property type="term" value="P:store-operated calcium entry"/>
    <property type="evidence" value="ECO:0007669"/>
    <property type="project" value="TreeGrafter"/>
</dbReference>
<dbReference type="PANTHER" id="PTHR15136">
    <property type="entry name" value="STROMAL INTERACTION MOLECULE HOMOLOG"/>
    <property type="match status" value="1"/>
</dbReference>
<gene>
    <name evidence="16" type="ORF">CDAUBV1_LOCUS6932</name>
</gene>
<name>A0AAV2TDY7_CALDB</name>
<dbReference type="Pfam" id="PF07647">
    <property type="entry name" value="SAM_2"/>
    <property type="match status" value="1"/>
</dbReference>
<comment type="subcellular location">
    <subcellularLocation>
        <location evidence="1">Membrane</location>
        <topology evidence="1">Single-pass type I membrane protein</topology>
    </subcellularLocation>
</comment>
<evidence type="ECO:0000256" key="6">
    <source>
        <dbReference type="ARBA" id="ARBA00022729"/>
    </source>
</evidence>
<accession>A0AAV2TDY7</accession>
<dbReference type="SUPFAM" id="SSF47769">
    <property type="entry name" value="SAM/Pointed domain"/>
    <property type="match status" value="1"/>
</dbReference>
<feature type="signal peptide" evidence="14">
    <location>
        <begin position="1"/>
        <end position="24"/>
    </location>
</feature>
<feature type="region of interest" description="Disordered" evidence="13">
    <location>
        <begin position="528"/>
        <end position="566"/>
    </location>
</feature>
<dbReference type="GO" id="GO:0005509">
    <property type="term" value="F:calcium ion binding"/>
    <property type="evidence" value="ECO:0007669"/>
    <property type="project" value="TreeGrafter"/>
</dbReference>
<dbReference type="PROSITE" id="PS50105">
    <property type="entry name" value="SAM_DOMAIN"/>
    <property type="match status" value="1"/>
</dbReference>
<comment type="caution">
    <text evidence="16">The sequence shown here is derived from an EMBL/GenBank/DDBJ whole genome shotgun (WGS) entry which is preliminary data.</text>
</comment>
<keyword evidence="8" id="KW-1133">Transmembrane helix</keyword>
<dbReference type="GO" id="GO:0006874">
    <property type="term" value="P:intracellular calcium ion homeostasis"/>
    <property type="evidence" value="ECO:0007669"/>
    <property type="project" value="TreeGrafter"/>
</dbReference>
<evidence type="ECO:0000256" key="13">
    <source>
        <dbReference type="SAM" id="MobiDB-lite"/>
    </source>
</evidence>
<dbReference type="GO" id="GO:0005783">
    <property type="term" value="C:endoplasmic reticulum"/>
    <property type="evidence" value="ECO:0007669"/>
    <property type="project" value="TreeGrafter"/>
</dbReference>
<evidence type="ECO:0000256" key="14">
    <source>
        <dbReference type="SAM" id="SignalP"/>
    </source>
</evidence>
<keyword evidence="5" id="KW-0479">Metal-binding</keyword>
<evidence type="ECO:0000256" key="9">
    <source>
        <dbReference type="ARBA" id="ARBA00023054"/>
    </source>
</evidence>
<evidence type="ECO:0000313" key="17">
    <source>
        <dbReference type="Proteomes" id="UP001497525"/>
    </source>
</evidence>
<evidence type="ECO:0000256" key="4">
    <source>
        <dbReference type="ARBA" id="ARBA00022692"/>
    </source>
</evidence>
<keyword evidence="2" id="KW-0813">Transport</keyword>
<evidence type="ECO:0000256" key="11">
    <source>
        <dbReference type="ARBA" id="ARBA00023136"/>
    </source>
</evidence>
<evidence type="ECO:0000256" key="12">
    <source>
        <dbReference type="SAM" id="Coils"/>
    </source>
</evidence>
<keyword evidence="4" id="KW-0812">Transmembrane</keyword>
<evidence type="ECO:0000256" key="7">
    <source>
        <dbReference type="ARBA" id="ARBA00022837"/>
    </source>
</evidence>
<keyword evidence="6 14" id="KW-0732">Signal</keyword>
<dbReference type="GO" id="GO:0005246">
    <property type="term" value="F:calcium channel regulator activity"/>
    <property type="evidence" value="ECO:0007669"/>
    <property type="project" value="InterPro"/>
</dbReference>
<dbReference type="InterPro" id="IPR001660">
    <property type="entry name" value="SAM"/>
</dbReference>
<reference evidence="16" key="1">
    <citation type="submission" date="2024-06" db="EMBL/GenBank/DDBJ databases">
        <authorList>
            <person name="Liu X."/>
            <person name="Lenzi L."/>
            <person name="Haldenby T S."/>
            <person name="Uol C."/>
        </authorList>
    </citation>
    <scope>NUCLEOTIDE SEQUENCE</scope>
</reference>
<evidence type="ECO:0000256" key="8">
    <source>
        <dbReference type="ARBA" id="ARBA00022989"/>
    </source>
</evidence>
<feature type="compositionally biased region" description="Polar residues" evidence="13">
    <location>
        <begin position="291"/>
        <end position="314"/>
    </location>
</feature>
<dbReference type="InterPro" id="IPR037608">
    <property type="entry name" value="STIM1/2"/>
</dbReference>
<dbReference type="PANTHER" id="PTHR15136:SF5">
    <property type="entry name" value="STROMAL INTERACTION MOLECULE HOMOLOG"/>
    <property type="match status" value="1"/>
</dbReference>
<feature type="coiled-coil region" evidence="12">
    <location>
        <begin position="240"/>
        <end position="267"/>
    </location>
</feature>
<keyword evidence="11" id="KW-0472">Membrane</keyword>
<evidence type="ECO:0000256" key="3">
    <source>
        <dbReference type="ARBA" id="ARBA00022568"/>
    </source>
</evidence>
<keyword evidence="3" id="KW-0109">Calcium transport</keyword>
<dbReference type="CDD" id="cd11722">
    <property type="entry name" value="SOAR"/>
    <property type="match status" value="1"/>
</dbReference>
<dbReference type="InterPro" id="IPR013761">
    <property type="entry name" value="SAM/pointed_sf"/>
</dbReference>
<dbReference type="GO" id="GO:0051049">
    <property type="term" value="P:regulation of transport"/>
    <property type="evidence" value="ECO:0007669"/>
    <property type="project" value="UniProtKB-ARBA"/>
</dbReference>
<evidence type="ECO:0000313" key="16">
    <source>
        <dbReference type="EMBL" id="CAL5133672.1"/>
    </source>
</evidence>
<feature type="domain" description="SAM" evidence="15">
    <location>
        <begin position="120"/>
        <end position="179"/>
    </location>
</feature>
<dbReference type="InterPro" id="IPR032393">
    <property type="entry name" value="SOAR_STIM1/2"/>
</dbReference>
<feature type="region of interest" description="Disordered" evidence="13">
    <location>
        <begin position="275"/>
        <end position="314"/>
    </location>
</feature>
<dbReference type="Gene3D" id="1.10.287.3550">
    <property type="match status" value="1"/>
</dbReference>
<feature type="compositionally biased region" description="Basic and acidic residues" evidence="13">
    <location>
        <begin position="547"/>
        <end position="559"/>
    </location>
</feature>
<dbReference type="GO" id="GO:0005886">
    <property type="term" value="C:plasma membrane"/>
    <property type="evidence" value="ECO:0007669"/>
    <property type="project" value="TreeGrafter"/>
</dbReference>
<dbReference type="AlphaFoldDB" id="A0AAV2TDY7"/>
<dbReference type="Gene3D" id="1.10.150.50">
    <property type="entry name" value="Transcription Factor, Ets-1"/>
    <property type="match status" value="1"/>
</dbReference>
<dbReference type="Pfam" id="PF16533">
    <property type="entry name" value="SOAR"/>
    <property type="match status" value="1"/>
</dbReference>
<evidence type="ECO:0000256" key="1">
    <source>
        <dbReference type="ARBA" id="ARBA00004479"/>
    </source>
</evidence>
<protein>
    <recommendedName>
        <fullName evidence="15">SAM domain-containing protein</fullName>
    </recommendedName>
</protein>